<name>A0A7S9KZ35_9SPHI</name>
<keyword evidence="1" id="KW-0472">Membrane</keyword>
<keyword evidence="1" id="KW-1133">Transmembrane helix</keyword>
<feature type="transmembrane region" description="Helical" evidence="1">
    <location>
        <begin position="87"/>
        <end position="111"/>
    </location>
</feature>
<dbReference type="RefSeq" id="WP_196098681.1">
    <property type="nucleotide sequence ID" value="NZ_CP064939.1"/>
</dbReference>
<feature type="transmembrane region" description="Helical" evidence="1">
    <location>
        <begin position="117"/>
        <end position="137"/>
    </location>
</feature>
<reference evidence="2 3" key="1">
    <citation type="submission" date="2020-11" db="EMBL/GenBank/DDBJ databases">
        <title>Pedobacter endophytica, an endophytic bacteria isolated form Carex pumila.</title>
        <authorList>
            <person name="Peng Y."/>
            <person name="Jiang L."/>
            <person name="Lee J."/>
        </authorList>
    </citation>
    <scope>NUCLEOTIDE SEQUENCE [LARGE SCALE GENOMIC DNA]</scope>
    <source>
        <strain evidence="2 3">JBR3-12</strain>
    </source>
</reference>
<dbReference type="EMBL" id="CP064939">
    <property type="protein sequence ID" value="QPH39214.1"/>
    <property type="molecule type" value="Genomic_DNA"/>
</dbReference>
<feature type="transmembrane region" description="Helical" evidence="1">
    <location>
        <begin position="158"/>
        <end position="179"/>
    </location>
</feature>
<sequence>MQLSKEELAFVKQFITEKKYIYVEEQIEILDHFISLLEDPQLRNDGEEFDLLVDRTYLENKIDLLSIQKSVKQGLKRTYYKMFRKNIFANLASRFSLFLLSGSVLYFWYLIAIRDNISILTGFIPYVIMLPISVIGCRRKFALAKGKFLTSKIASRYSLWWVCFQLLPCNVLITLGNNATINQHLSFMLISALLMIQLLMFRAFIQTALAGAKKCKVMEDQYKLVNA</sequence>
<accession>A0A7S9KZ35</accession>
<keyword evidence="3" id="KW-1185">Reference proteome</keyword>
<protein>
    <submittedName>
        <fullName evidence="2">Uncharacterized protein</fullName>
    </submittedName>
</protein>
<dbReference type="KEGG" id="pex:IZT61_19520"/>
<feature type="transmembrane region" description="Helical" evidence="1">
    <location>
        <begin position="185"/>
        <end position="205"/>
    </location>
</feature>
<evidence type="ECO:0000256" key="1">
    <source>
        <dbReference type="SAM" id="Phobius"/>
    </source>
</evidence>
<dbReference type="Proteomes" id="UP000594759">
    <property type="component" value="Chromosome"/>
</dbReference>
<evidence type="ECO:0000313" key="2">
    <source>
        <dbReference type="EMBL" id="QPH39214.1"/>
    </source>
</evidence>
<organism evidence="2 3">
    <name type="scientific">Pedobacter endophyticus</name>
    <dbReference type="NCBI Taxonomy" id="2789740"/>
    <lineage>
        <taxon>Bacteria</taxon>
        <taxon>Pseudomonadati</taxon>
        <taxon>Bacteroidota</taxon>
        <taxon>Sphingobacteriia</taxon>
        <taxon>Sphingobacteriales</taxon>
        <taxon>Sphingobacteriaceae</taxon>
        <taxon>Pedobacter</taxon>
    </lineage>
</organism>
<gene>
    <name evidence="2" type="ORF">IZT61_19520</name>
</gene>
<proteinExistence type="predicted"/>
<keyword evidence="1" id="KW-0812">Transmembrane</keyword>
<evidence type="ECO:0000313" key="3">
    <source>
        <dbReference type="Proteomes" id="UP000594759"/>
    </source>
</evidence>
<dbReference type="AlphaFoldDB" id="A0A7S9KZ35"/>